<dbReference type="InterPro" id="IPR000182">
    <property type="entry name" value="GNAT_dom"/>
</dbReference>
<dbReference type="OrthoDB" id="1178186at2"/>
<reference evidence="2 3" key="1">
    <citation type="submission" date="2016-05" db="EMBL/GenBank/DDBJ databases">
        <title>Genomic Taxonomy of the Vibrionaceae.</title>
        <authorList>
            <person name="Gomez-Gil B."/>
            <person name="Enciso-Ibarra J."/>
        </authorList>
    </citation>
    <scope>NUCLEOTIDE SEQUENCE [LARGE SCALE GENOMIC DNA]</scope>
    <source>
        <strain evidence="2 3">CAIM 1920</strain>
    </source>
</reference>
<feature type="domain" description="N-acetyltransferase" evidence="1">
    <location>
        <begin position="4"/>
        <end position="142"/>
    </location>
</feature>
<dbReference type="Gene3D" id="3.40.630.30">
    <property type="match status" value="1"/>
</dbReference>
<accession>A0A1C3EAN5</accession>
<evidence type="ECO:0000313" key="2">
    <source>
        <dbReference type="EMBL" id="ODA30293.1"/>
    </source>
</evidence>
<dbReference type="GO" id="GO:0016747">
    <property type="term" value="F:acyltransferase activity, transferring groups other than amino-acyl groups"/>
    <property type="evidence" value="ECO:0007669"/>
    <property type="project" value="InterPro"/>
</dbReference>
<protein>
    <submittedName>
        <fullName evidence="2">GNAT family acetyltransferase</fullName>
    </submittedName>
</protein>
<organism evidence="2 3">
    <name type="scientific">Veronia pacifica</name>
    <dbReference type="NCBI Taxonomy" id="1080227"/>
    <lineage>
        <taxon>Bacteria</taxon>
        <taxon>Pseudomonadati</taxon>
        <taxon>Pseudomonadota</taxon>
        <taxon>Gammaproteobacteria</taxon>
        <taxon>Vibrionales</taxon>
        <taxon>Vibrionaceae</taxon>
        <taxon>Veronia</taxon>
    </lineage>
</organism>
<dbReference type="RefSeq" id="WP_068905205.1">
    <property type="nucleotide sequence ID" value="NZ_JBHUIF010000012.1"/>
</dbReference>
<dbReference type="STRING" id="1080227.A8L45_20400"/>
<dbReference type="Proteomes" id="UP000094936">
    <property type="component" value="Unassembled WGS sequence"/>
</dbReference>
<sequence>MSQIPSVTIKPINWKETLPLRHKVLWPDKPVGFCLVDGDESAWHLGAYLDETMVGVASVFALGEQARLRKFAVDPEHQNKGIGSQMLTFIINALRQQGTVSTFWCDARESASAVYQRVGMKKYGERFFKGDIPYFKMSMSIK</sequence>
<dbReference type="EMBL" id="LYBM01000054">
    <property type="protein sequence ID" value="ODA30293.1"/>
    <property type="molecule type" value="Genomic_DNA"/>
</dbReference>
<proteinExistence type="predicted"/>
<evidence type="ECO:0000259" key="1">
    <source>
        <dbReference type="PROSITE" id="PS51186"/>
    </source>
</evidence>
<dbReference type="SUPFAM" id="SSF55729">
    <property type="entry name" value="Acyl-CoA N-acyltransferases (Nat)"/>
    <property type="match status" value="1"/>
</dbReference>
<gene>
    <name evidence="2" type="ORF">A8L45_20400</name>
</gene>
<dbReference type="Pfam" id="PF13673">
    <property type="entry name" value="Acetyltransf_10"/>
    <property type="match status" value="1"/>
</dbReference>
<dbReference type="AlphaFoldDB" id="A0A1C3EAN5"/>
<evidence type="ECO:0000313" key="3">
    <source>
        <dbReference type="Proteomes" id="UP000094936"/>
    </source>
</evidence>
<dbReference type="InterPro" id="IPR016181">
    <property type="entry name" value="Acyl_CoA_acyltransferase"/>
</dbReference>
<dbReference type="CDD" id="cd04301">
    <property type="entry name" value="NAT_SF"/>
    <property type="match status" value="1"/>
</dbReference>
<keyword evidence="2" id="KW-0808">Transferase</keyword>
<dbReference type="PROSITE" id="PS51186">
    <property type="entry name" value="GNAT"/>
    <property type="match status" value="1"/>
</dbReference>
<keyword evidence="3" id="KW-1185">Reference proteome</keyword>
<name>A0A1C3EAN5_9GAMM</name>
<comment type="caution">
    <text evidence="2">The sequence shown here is derived from an EMBL/GenBank/DDBJ whole genome shotgun (WGS) entry which is preliminary data.</text>
</comment>